<dbReference type="EMBL" id="WUMU01000001">
    <property type="protein sequence ID" value="MXN16261.1"/>
    <property type="molecule type" value="Genomic_DNA"/>
</dbReference>
<evidence type="ECO:0000313" key="7">
    <source>
        <dbReference type="Proteomes" id="UP000477911"/>
    </source>
</evidence>
<dbReference type="RefSeq" id="WP_160890811.1">
    <property type="nucleotide sequence ID" value="NZ_WUMU01000001.1"/>
</dbReference>
<dbReference type="PROSITE" id="PS50931">
    <property type="entry name" value="HTH_LYSR"/>
    <property type="match status" value="1"/>
</dbReference>
<dbReference type="Gene3D" id="1.10.10.10">
    <property type="entry name" value="Winged helix-like DNA-binding domain superfamily/Winged helix DNA-binding domain"/>
    <property type="match status" value="1"/>
</dbReference>
<keyword evidence="4" id="KW-0804">Transcription</keyword>
<keyword evidence="7" id="KW-1185">Reference proteome</keyword>
<dbReference type="SUPFAM" id="SSF53850">
    <property type="entry name" value="Periplasmic binding protein-like II"/>
    <property type="match status" value="1"/>
</dbReference>
<gene>
    <name evidence="6" type="ORF">GR170_00310</name>
</gene>
<reference evidence="6 7" key="1">
    <citation type="submission" date="2019-12" db="EMBL/GenBank/DDBJ databases">
        <authorList>
            <person name="Li M."/>
        </authorList>
    </citation>
    <scope>NUCLEOTIDE SEQUENCE [LARGE SCALE GENOMIC DNA]</scope>
    <source>
        <strain evidence="6 7">GBMRC 2024</strain>
    </source>
</reference>
<dbReference type="PANTHER" id="PTHR30118:SF6">
    <property type="entry name" value="HTH-TYPE TRANSCRIPTIONAL REGULATOR LEUO"/>
    <property type="match status" value="1"/>
</dbReference>
<dbReference type="InterPro" id="IPR036388">
    <property type="entry name" value="WH-like_DNA-bd_sf"/>
</dbReference>
<evidence type="ECO:0000256" key="4">
    <source>
        <dbReference type="ARBA" id="ARBA00023163"/>
    </source>
</evidence>
<comment type="caution">
    <text evidence="6">The sequence shown here is derived from an EMBL/GenBank/DDBJ whole genome shotgun (WGS) entry which is preliminary data.</text>
</comment>
<protein>
    <submittedName>
        <fullName evidence="6">LysR family transcriptional regulator</fullName>
    </submittedName>
</protein>
<dbReference type="SUPFAM" id="SSF46785">
    <property type="entry name" value="Winged helix' DNA-binding domain"/>
    <property type="match status" value="1"/>
</dbReference>
<keyword evidence="3" id="KW-0238">DNA-binding</keyword>
<dbReference type="PRINTS" id="PR00039">
    <property type="entry name" value="HTHLYSR"/>
</dbReference>
<comment type="similarity">
    <text evidence="1">Belongs to the LysR transcriptional regulatory family.</text>
</comment>
<keyword evidence="2" id="KW-0805">Transcription regulation</keyword>
<dbReference type="InterPro" id="IPR005119">
    <property type="entry name" value="LysR_subst-bd"/>
</dbReference>
<feature type="domain" description="HTH lysR-type" evidence="5">
    <location>
        <begin position="6"/>
        <end position="63"/>
    </location>
</feature>
<dbReference type="InterPro" id="IPR036390">
    <property type="entry name" value="WH_DNA-bd_sf"/>
</dbReference>
<dbReference type="Gene3D" id="3.40.190.10">
    <property type="entry name" value="Periplasmic binding protein-like II"/>
    <property type="match status" value="2"/>
</dbReference>
<dbReference type="GO" id="GO:0003677">
    <property type="term" value="F:DNA binding"/>
    <property type="evidence" value="ECO:0007669"/>
    <property type="project" value="UniProtKB-KW"/>
</dbReference>
<dbReference type="Pfam" id="PF00126">
    <property type="entry name" value="HTH_1"/>
    <property type="match status" value="1"/>
</dbReference>
<dbReference type="InterPro" id="IPR000847">
    <property type="entry name" value="LysR_HTH_N"/>
</dbReference>
<dbReference type="InterPro" id="IPR050389">
    <property type="entry name" value="LysR-type_TF"/>
</dbReference>
<proteinExistence type="inferred from homology"/>
<evidence type="ECO:0000256" key="2">
    <source>
        <dbReference type="ARBA" id="ARBA00023015"/>
    </source>
</evidence>
<dbReference type="GO" id="GO:0003700">
    <property type="term" value="F:DNA-binding transcription factor activity"/>
    <property type="evidence" value="ECO:0007669"/>
    <property type="project" value="InterPro"/>
</dbReference>
<evidence type="ECO:0000256" key="1">
    <source>
        <dbReference type="ARBA" id="ARBA00009437"/>
    </source>
</evidence>
<sequence length="305" mass="33541">MRFHGLDLNLLVALDALLDTASVSRAAERLNLSQAATSNALARLREALGDDLLRRDGRALVLTDRARRLKEDLPQVLAQIHDRLLSPPGDGPARGPAHVTIMAPDALATEFLSAAAAHLARIAPQTRLTIRPAIDKPQTHLERGLVDLLVIPRQFAAPGHPSRALHEEPFVIVTARGSRWDKGVSAKDYLAADHVTVLIGPERKMPIDHAIIEQAHGPLNSAVTVSSQSQMPWYLIGTDRIGTLPARLARRFADHLPLRLHPLPFAVAANTIVVQWNRRRDHDHGLQWIVEQLAQTPEPNHLSLS</sequence>
<evidence type="ECO:0000256" key="3">
    <source>
        <dbReference type="ARBA" id="ARBA00023125"/>
    </source>
</evidence>
<accession>A0A6L7FWL6</accession>
<dbReference type="Proteomes" id="UP000477911">
    <property type="component" value="Unassembled WGS sequence"/>
</dbReference>
<dbReference type="AlphaFoldDB" id="A0A6L7FWL6"/>
<evidence type="ECO:0000259" key="5">
    <source>
        <dbReference type="PROSITE" id="PS50931"/>
    </source>
</evidence>
<evidence type="ECO:0000313" key="6">
    <source>
        <dbReference type="EMBL" id="MXN16261.1"/>
    </source>
</evidence>
<name>A0A6L7FWL6_9RHOB</name>
<dbReference type="PANTHER" id="PTHR30118">
    <property type="entry name" value="HTH-TYPE TRANSCRIPTIONAL REGULATOR LEUO-RELATED"/>
    <property type="match status" value="1"/>
</dbReference>
<organism evidence="6 7">
    <name type="scientific">Pseudooceanicola albus</name>
    <dbReference type="NCBI Taxonomy" id="2692189"/>
    <lineage>
        <taxon>Bacteria</taxon>
        <taxon>Pseudomonadati</taxon>
        <taxon>Pseudomonadota</taxon>
        <taxon>Alphaproteobacteria</taxon>
        <taxon>Rhodobacterales</taxon>
        <taxon>Paracoccaceae</taxon>
        <taxon>Pseudooceanicola</taxon>
    </lineage>
</organism>
<dbReference type="Pfam" id="PF03466">
    <property type="entry name" value="LysR_substrate"/>
    <property type="match status" value="1"/>
</dbReference>